<dbReference type="InterPro" id="IPR017941">
    <property type="entry name" value="Rieske_2Fe-2S"/>
</dbReference>
<keyword evidence="3" id="KW-0479">Metal-binding</keyword>
<sequence>MTENVVPETDAPGSQVDLADDAYSLPSRYYIDPEILELEYERIFYRAWNFAGHVSQLKTSGDYITCIVGRESIIVMVDDGGTLHAFYNVCRHRGHWLLEGSGHVDSIICPYHAWRYATDGRLIYARNSEHVPGFDPSKFCLTAVQVEVFCGFVFVNLDPKASSLATQVPGLADEFRAYEPRLDELHFVHRSEYFVKSNWKNVVDNYNENYHTPVVHPVLGSILDESYRIEPKGKYLSHVGDANPGLEGGFQVEGENFPQLLTWWLWPNLCPMSIPGGGFRVLHIMPDGPERTRETYDFYLPYAEPTEAQWRQIRFAAEVVNVEDVGVVEGIQRGLRSKSFDRSYVMIAPQNAEWSEHAVSHLKNLVLEALYGQSQSV</sequence>
<evidence type="ECO:0000256" key="3">
    <source>
        <dbReference type="ARBA" id="ARBA00022723"/>
    </source>
</evidence>
<accession>A0A382APN9</accession>
<evidence type="ECO:0000256" key="1">
    <source>
        <dbReference type="ARBA" id="ARBA00001962"/>
    </source>
</evidence>
<dbReference type="Gene3D" id="2.102.10.10">
    <property type="entry name" value="Rieske [2Fe-2S] iron-sulphur domain"/>
    <property type="match status" value="1"/>
</dbReference>
<dbReference type="PROSITE" id="PS51296">
    <property type="entry name" value="RIESKE"/>
    <property type="match status" value="1"/>
</dbReference>
<feature type="domain" description="Rieske" evidence="7">
    <location>
        <begin position="49"/>
        <end position="155"/>
    </location>
</feature>
<evidence type="ECO:0000256" key="2">
    <source>
        <dbReference type="ARBA" id="ARBA00022714"/>
    </source>
</evidence>
<evidence type="ECO:0000256" key="6">
    <source>
        <dbReference type="ARBA" id="ARBA00023014"/>
    </source>
</evidence>
<evidence type="ECO:0000256" key="4">
    <source>
        <dbReference type="ARBA" id="ARBA00023002"/>
    </source>
</evidence>
<proteinExistence type="predicted"/>
<dbReference type="CDD" id="cd03469">
    <property type="entry name" value="Rieske_RO_Alpha_N"/>
    <property type="match status" value="1"/>
</dbReference>
<evidence type="ECO:0000259" key="7">
    <source>
        <dbReference type="PROSITE" id="PS51296"/>
    </source>
</evidence>
<dbReference type="Pfam" id="PF00848">
    <property type="entry name" value="Ring_hydroxyl_A"/>
    <property type="match status" value="1"/>
</dbReference>
<dbReference type="InterPro" id="IPR015879">
    <property type="entry name" value="Ring_hydroxy_dOase_asu_C_dom"/>
</dbReference>
<dbReference type="InterPro" id="IPR001663">
    <property type="entry name" value="Rng_hydr_dOase-A"/>
</dbReference>
<dbReference type="PANTHER" id="PTHR43756:SF5">
    <property type="entry name" value="CHOLINE MONOOXYGENASE, CHLOROPLASTIC"/>
    <property type="match status" value="1"/>
</dbReference>
<dbReference type="SUPFAM" id="SSF55961">
    <property type="entry name" value="Bet v1-like"/>
    <property type="match status" value="1"/>
</dbReference>
<comment type="cofactor">
    <cofactor evidence="1">
        <name>Fe cation</name>
        <dbReference type="ChEBI" id="CHEBI:24875"/>
    </cofactor>
</comment>
<keyword evidence="6" id="KW-0411">Iron-sulfur</keyword>
<dbReference type="GO" id="GO:0005506">
    <property type="term" value="F:iron ion binding"/>
    <property type="evidence" value="ECO:0007669"/>
    <property type="project" value="InterPro"/>
</dbReference>
<gene>
    <name evidence="8" type="ORF">METZ01_LOCUS156359</name>
</gene>
<organism evidence="8">
    <name type="scientific">marine metagenome</name>
    <dbReference type="NCBI Taxonomy" id="408172"/>
    <lineage>
        <taxon>unclassified sequences</taxon>
        <taxon>metagenomes</taxon>
        <taxon>ecological metagenomes</taxon>
    </lineage>
</organism>
<keyword evidence="4" id="KW-0560">Oxidoreductase</keyword>
<evidence type="ECO:0000313" key="8">
    <source>
        <dbReference type="EMBL" id="SVB03505.1"/>
    </source>
</evidence>
<dbReference type="EMBL" id="UINC01026300">
    <property type="protein sequence ID" value="SVB03505.1"/>
    <property type="molecule type" value="Genomic_DNA"/>
</dbReference>
<protein>
    <recommendedName>
        <fullName evidence="7">Rieske domain-containing protein</fullName>
    </recommendedName>
</protein>
<dbReference type="GO" id="GO:0051537">
    <property type="term" value="F:2 iron, 2 sulfur cluster binding"/>
    <property type="evidence" value="ECO:0007669"/>
    <property type="project" value="UniProtKB-KW"/>
</dbReference>
<name>A0A382APN9_9ZZZZ</name>
<reference evidence="8" key="1">
    <citation type="submission" date="2018-05" db="EMBL/GenBank/DDBJ databases">
        <authorList>
            <person name="Lanie J.A."/>
            <person name="Ng W.-L."/>
            <person name="Kazmierczak K.M."/>
            <person name="Andrzejewski T.M."/>
            <person name="Davidsen T.M."/>
            <person name="Wayne K.J."/>
            <person name="Tettelin H."/>
            <person name="Glass J.I."/>
            <person name="Rusch D."/>
            <person name="Podicherti R."/>
            <person name="Tsui H.-C.T."/>
            <person name="Winkler M.E."/>
        </authorList>
    </citation>
    <scope>NUCLEOTIDE SEQUENCE</scope>
</reference>
<dbReference type="PANTHER" id="PTHR43756">
    <property type="entry name" value="CHOLINE MONOOXYGENASE, CHLOROPLASTIC"/>
    <property type="match status" value="1"/>
</dbReference>
<dbReference type="SUPFAM" id="SSF50022">
    <property type="entry name" value="ISP domain"/>
    <property type="match status" value="1"/>
</dbReference>
<keyword evidence="2" id="KW-0001">2Fe-2S</keyword>
<evidence type="ECO:0000256" key="5">
    <source>
        <dbReference type="ARBA" id="ARBA00023004"/>
    </source>
</evidence>
<dbReference type="GO" id="GO:0016491">
    <property type="term" value="F:oxidoreductase activity"/>
    <property type="evidence" value="ECO:0007669"/>
    <property type="project" value="UniProtKB-KW"/>
</dbReference>
<dbReference type="AlphaFoldDB" id="A0A382APN9"/>
<dbReference type="Gene3D" id="3.90.380.10">
    <property type="entry name" value="Naphthalene 1,2-dioxygenase Alpha Subunit, Chain A, domain 1"/>
    <property type="match status" value="2"/>
</dbReference>
<dbReference type="PRINTS" id="PR00090">
    <property type="entry name" value="RNGDIOXGNASE"/>
</dbReference>
<dbReference type="Pfam" id="PF00355">
    <property type="entry name" value="Rieske"/>
    <property type="match status" value="1"/>
</dbReference>
<dbReference type="InterPro" id="IPR036922">
    <property type="entry name" value="Rieske_2Fe-2S_sf"/>
</dbReference>
<keyword evidence="5" id="KW-0408">Iron</keyword>